<gene>
    <name evidence="2" type="ORF">SM39_1243</name>
</gene>
<proteinExistence type="predicted"/>
<feature type="region of interest" description="Disordered" evidence="1">
    <location>
        <begin position="135"/>
        <end position="165"/>
    </location>
</feature>
<feature type="region of interest" description="Disordered" evidence="1">
    <location>
        <begin position="1"/>
        <end position="21"/>
    </location>
</feature>
<dbReference type="KEGG" id="smar:SM39_1243"/>
<name>A0AAT9EX73_SERMA</name>
<dbReference type="EMBL" id="AP013063">
    <property type="protein sequence ID" value="BAO33290.1"/>
    <property type="molecule type" value="Genomic_DNA"/>
</dbReference>
<dbReference type="AlphaFoldDB" id="A0AAT9EX73"/>
<evidence type="ECO:0000313" key="2">
    <source>
        <dbReference type="EMBL" id="BAO33290.1"/>
    </source>
</evidence>
<sequence length="165" mass="17421">MGRPRKEIQTPGQENQRPEENATDALLLNSVVQQPANTPEQLNAATAGATSITAGESVPEGDGKTAILQQRVAKLLDGAALEERNAILSGLNEQGAAIIARFEGLEFLDADDHRLTDNLEFLTLVKKATDVATGGAGPMVTNEEGKKQPAPGKPVLTEHGWHVPG</sequence>
<reference evidence="2" key="1">
    <citation type="journal article" date="2014" name="Genome Biol. Evol.">
        <title>Genome evolution and plasticity of Serratia marcescens, an important multidrug-resistant nosocomial pathogen.</title>
        <authorList>
            <person name="Iguchi A."/>
            <person name="Nagaya Y."/>
            <person name="Pradel E."/>
            <person name="Ooka T."/>
            <person name="Ogura Y."/>
            <person name="Katsura K."/>
            <person name="Kurokawa K."/>
            <person name="Oshima K."/>
            <person name="Hattori M."/>
            <person name="Parkhill J."/>
            <person name="Sebaihia M."/>
            <person name="Coulthurst S.J."/>
            <person name="Gotoh N."/>
            <person name="Thomson N.R."/>
            <person name="Ewbank J.J."/>
            <person name="Hayashi T."/>
        </authorList>
    </citation>
    <scope>NUCLEOTIDE SEQUENCE</scope>
    <source>
        <strain evidence="2">SM39</strain>
    </source>
</reference>
<evidence type="ECO:0000256" key="1">
    <source>
        <dbReference type="SAM" id="MobiDB-lite"/>
    </source>
</evidence>
<dbReference type="RefSeq" id="WP_041034510.1">
    <property type="nucleotide sequence ID" value="NZ_AP013063.1"/>
</dbReference>
<organism evidence="2">
    <name type="scientific">Serratia marcescens SM39</name>
    <dbReference type="NCBI Taxonomy" id="1334564"/>
    <lineage>
        <taxon>Bacteria</taxon>
        <taxon>Pseudomonadati</taxon>
        <taxon>Pseudomonadota</taxon>
        <taxon>Gammaproteobacteria</taxon>
        <taxon>Enterobacterales</taxon>
        <taxon>Yersiniaceae</taxon>
        <taxon>Serratia</taxon>
    </lineage>
</organism>
<accession>A0AAT9EX73</accession>
<protein>
    <submittedName>
        <fullName evidence="2">Uncharacterized protein</fullName>
    </submittedName>
</protein>